<evidence type="ECO:0000256" key="3">
    <source>
        <dbReference type="ARBA" id="ARBA00012169"/>
    </source>
</evidence>
<dbReference type="InterPro" id="IPR005225">
    <property type="entry name" value="Small_GTP-bd"/>
</dbReference>
<dbReference type="Proteomes" id="UP000011976">
    <property type="component" value="Unassembled WGS sequence"/>
</dbReference>
<dbReference type="GO" id="GO:0003924">
    <property type="term" value="F:GTPase activity"/>
    <property type="evidence" value="ECO:0007669"/>
    <property type="project" value="InterPro"/>
</dbReference>
<dbReference type="SUPFAM" id="SSF56112">
    <property type="entry name" value="Protein kinase-like (PK-like)"/>
    <property type="match status" value="1"/>
</dbReference>
<comment type="similarity">
    <text evidence="2">Belongs to the PI3/PI4-kinase family. Type III PI4K subfamily.</text>
</comment>
<dbReference type="InterPro" id="IPR011009">
    <property type="entry name" value="Kinase-like_dom_sf"/>
</dbReference>
<feature type="domain" description="PI3K/PI4K catalytic" evidence="9">
    <location>
        <begin position="2166"/>
        <end position="2429"/>
    </location>
</feature>
<gene>
    <name evidence="11" type="ORF">PANT_20d00020</name>
</gene>
<evidence type="ECO:0000313" key="12">
    <source>
        <dbReference type="Proteomes" id="UP000011976"/>
    </source>
</evidence>
<dbReference type="STRING" id="1151754.M9LS51"/>
<dbReference type="FunFam" id="3.30.1010.10:FF:000014">
    <property type="entry name" value="Phosphatidylinositol 4-kinase STT4"/>
    <property type="match status" value="1"/>
</dbReference>
<dbReference type="PROSITE" id="PS50290">
    <property type="entry name" value="PI3_4_KINASE_3"/>
    <property type="match status" value="1"/>
</dbReference>
<dbReference type="GO" id="GO:0005737">
    <property type="term" value="C:cytoplasm"/>
    <property type="evidence" value="ECO:0007669"/>
    <property type="project" value="TreeGrafter"/>
</dbReference>
<evidence type="ECO:0000256" key="1">
    <source>
        <dbReference type="ARBA" id="ARBA00001686"/>
    </source>
</evidence>
<dbReference type="EC" id="2.7.1.67" evidence="3"/>
<dbReference type="SMART" id="SM00174">
    <property type="entry name" value="RHO"/>
    <property type="match status" value="1"/>
</dbReference>
<dbReference type="FunFam" id="1.25.40.70:FF:000011">
    <property type="entry name" value="Phosphatidylinositol 4-kinase alpha"/>
    <property type="match status" value="1"/>
</dbReference>
<feature type="region of interest" description="Disordered" evidence="8">
    <location>
        <begin position="126"/>
        <end position="156"/>
    </location>
</feature>
<dbReference type="PANTHER" id="PTHR10048">
    <property type="entry name" value="PHOSPHATIDYLINOSITOL KINASE"/>
    <property type="match status" value="1"/>
</dbReference>
<dbReference type="Pfam" id="PF00454">
    <property type="entry name" value="PI3_PI4_kinase"/>
    <property type="match status" value="1"/>
</dbReference>
<feature type="domain" description="PIK helical" evidence="10">
    <location>
        <begin position="1881"/>
        <end position="2069"/>
    </location>
</feature>
<dbReference type="NCBIfam" id="TIGR00231">
    <property type="entry name" value="small_GTP"/>
    <property type="match status" value="1"/>
</dbReference>
<dbReference type="FunFam" id="3.40.50.300:FF:001447">
    <property type="entry name" value="Ras-related protein Rab-1B"/>
    <property type="match status" value="1"/>
</dbReference>
<dbReference type="Gene3D" id="3.40.50.300">
    <property type="entry name" value="P-loop containing nucleotide triphosphate hydrolases"/>
    <property type="match status" value="1"/>
</dbReference>
<dbReference type="Gene3D" id="1.10.1070.11">
    <property type="entry name" value="Phosphatidylinositol 3-/4-kinase, catalytic domain"/>
    <property type="match status" value="1"/>
</dbReference>
<dbReference type="InterPro" id="IPR045495">
    <property type="entry name" value="PI4K_N"/>
</dbReference>
<dbReference type="PROSITE" id="PS51419">
    <property type="entry name" value="RAB"/>
    <property type="match status" value="1"/>
</dbReference>
<proteinExistence type="inferred from homology"/>
<dbReference type="GO" id="GO:0005525">
    <property type="term" value="F:GTP binding"/>
    <property type="evidence" value="ECO:0007669"/>
    <property type="project" value="InterPro"/>
</dbReference>
<dbReference type="FunFam" id="1.10.1070.11:FF:000012">
    <property type="entry name" value="Phosphatidylinositol 4-kinase alpha 1"/>
    <property type="match status" value="1"/>
</dbReference>
<dbReference type="Pfam" id="PF00613">
    <property type="entry name" value="PI3Ka"/>
    <property type="match status" value="1"/>
</dbReference>
<organism evidence="11 12">
    <name type="scientific">Pseudozyma antarctica (strain T-34)</name>
    <name type="common">Yeast</name>
    <name type="synonym">Candida antarctica</name>
    <dbReference type="NCBI Taxonomy" id="1151754"/>
    <lineage>
        <taxon>Eukaryota</taxon>
        <taxon>Fungi</taxon>
        <taxon>Dikarya</taxon>
        <taxon>Basidiomycota</taxon>
        <taxon>Ustilaginomycotina</taxon>
        <taxon>Ustilaginomycetes</taxon>
        <taxon>Ustilaginales</taxon>
        <taxon>Ustilaginaceae</taxon>
        <taxon>Moesziomyces</taxon>
    </lineage>
</organism>
<evidence type="ECO:0000313" key="11">
    <source>
        <dbReference type="EMBL" id="GAC76251.1"/>
    </source>
</evidence>
<dbReference type="InterPro" id="IPR018936">
    <property type="entry name" value="PI3/4_kinase_CS"/>
</dbReference>
<dbReference type="InterPro" id="IPR001806">
    <property type="entry name" value="Small_GTPase"/>
</dbReference>
<dbReference type="PROSITE" id="PS00915">
    <property type="entry name" value="PI3_4_KINASE_1"/>
    <property type="match status" value="1"/>
</dbReference>
<reference evidence="12" key="1">
    <citation type="journal article" date="2013" name="Genome Announc.">
        <title>Genome sequence of the basidiomycetous yeast Pseudozyma antarctica T-34, a producer of the glycolipid biosurfactants mannosylerythritol lipids.</title>
        <authorList>
            <person name="Morita T."/>
            <person name="Koike H."/>
            <person name="Koyama Y."/>
            <person name="Hagiwara H."/>
            <person name="Ito E."/>
            <person name="Fukuoka T."/>
            <person name="Imura T."/>
            <person name="Machida M."/>
            <person name="Kitamoto D."/>
        </authorList>
    </citation>
    <scope>NUCLEOTIDE SEQUENCE [LARGE SCALE GENOMIC DNA]</scope>
    <source>
        <strain evidence="12">T-34</strain>
    </source>
</reference>
<dbReference type="GO" id="GO:0046854">
    <property type="term" value="P:phosphatidylinositol phosphate biosynthetic process"/>
    <property type="evidence" value="ECO:0007669"/>
    <property type="project" value="InterPro"/>
</dbReference>
<dbReference type="EMBL" id="DF196786">
    <property type="protein sequence ID" value="GAC76251.1"/>
    <property type="molecule type" value="Genomic_DNA"/>
</dbReference>
<evidence type="ECO:0000256" key="2">
    <source>
        <dbReference type="ARBA" id="ARBA00006209"/>
    </source>
</evidence>
<keyword evidence="7" id="KW-0067">ATP-binding</keyword>
<dbReference type="CDD" id="cd05167">
    <property type="entry name" value="PI4Kc_III_alpha"/>
    <property type="match status" value="1"/>
</dbReference>
<dbReference type="PROSITE" id="PS51545">
    <property type="entry name" value="PIK_HELICAL"/>
    <property type="match status" value="1"/>
</dbReference>
<evidence type="ECO:0000256" key="5">
    <source>
        <dbReference type="ARBA" id="ARBA00022741"/>
    </source>
</evidence>
<evidence type="ECO:0000256" key="6">
    <source>
        <dbReference type="ARBA" id="ARBA00022777"/>
    </source>
</evidence>
<dbReference type="SMART" id="SM00173">
    <property type="entry name" value="RAS"/>
    <property type="match status" value="1"/>
</dbReference>
<keyword evidence="4" id="KW-0808">Transferase</keyword>
<dbReference type="InterPro" id="IPR027417">
    <property type="entry name" value="P-loop_NTPase"/>
</dbReference>
<feature type="compositionally biased region" description="Basic and acidic residues" evidence="8">
    <location>
        <begin position="138"/>
        <end position="149"/>
    </location>
</feature>
<dbReference type="GO" id="GO:0005886">
    <property type="term" value="C:plasma membrane"/>
    <property type="evidence" value="ECO:0007669"/>
    <property type="project" value="TreeGrafter"/>
</dbReference>
<dbReference type="SUPFAM" id="SSF48371">
    <property type="entry name" value="ARM repeat"/>
    <property type="match status" value="1"/>
</dbReference>
<dbReference type="GO" id="GO:0048015">
    <property type="term" value="P:phosphatidylinositol-mediated signaling"/>
    <property type="evidence" value="ECO:0007669"/>
    <property type="project" value="TreeGrafter"/>
</dbReference>
<dbReference type="PROSITE" id="PS00916">
    <property type="entry name" value="PI3_4_KINASE_2"/>
    <property type="match status" value="1"/>
</dbReference>
<protein>
    <recommendedName>
        <fullName evidence="3">1-phosphatidylinositol 4-kinase</fullName>
        <ecNumber evidence="3">2.7.1.67</ecNumber>
    </recommendedName>
</protein>
<keyword evidence="5" id="KW-0547">Nucleotide-binding</keyword>
<dbReference type="InterPro" id="IPR042236">
    <property type="entry name" value="PI3K_accessory_sf"/>
</dbReference>
<dbReference type="InterPro" id="IPR015433">
    <property type="entry name" value="PI3/4_kinase"/>
</dbReference>
<dbReference type="SUPFAM" id="SSF52540">
    <property type="entry name" value="P-loop containing nucleoside triphosphate hydrolases"/>
    <property type="match status" value="1"/>
</dbReference>
<keyword evidence="6 11" id="KW-0418">Kinase</keyword>
<dbReference type="SMART" id="SM00145">
    <property type="entry name" value="PI3Ka"/>
    <property type="match status" value="1"/>
</dbReference>
<feature type="compositionally biased region" description="Basic and acidic residues" evidence="8">
    <location>
        <begin position="210"/>
        <end position="224"/>
    </location>
</feature>
<dbReference type="SMART" id="SM00175">
    <property type="entry name" value="RAB"/>
    <property type="match status" value="1"/>
</dbReference>
<accession>M9LS51</accession>
<dbReference type="InterPro" id="IPR000403">
    <property type="entry name" value="PI3/4_kinase_cat_dom"/>
</dbReference>
<dbReference type="InterPro" id="IPR001263">
    <property type="entry name" value="PI3K_accessory_dom"/>
</dbReference>
<dbReference type="Gene3D" id="1.25.40.70">
    <property type="entry name" value="Phosphatidylinositol 3-kinase, accessory domain (PIK)"/>
    <property type="match status" value="1"/>
</dbReference>
<dbReference type="Pfam" id="PF00071">
    <property type="entry name" value="Ras"/>
    <property type="match status" value="1"/>
</dbReference>
<dbReference type="InterPro" id="IPR016024">
    <property type="entry name" value="ARM-type_fold"/>
</dbReference>
<dbReference type="SMART" id="SM00146">
    <property type="entry name" value="PI3Kc"/>
    <property type="match status" value="1"/>
</dbReference>
<dbReference type="GO" id="GO:0004430">
    <property type="term" value="F:1-phosphatidylinositol 4-kinase activity"/>
    <property type="evidence" value="ECO:0007669"/>
    <property type="project" value="UniProtKB-EC"/>
</dbReference>
<feature type="compositionally biased region" description="Low complexity" evidence="8">
    <location>
        <begin position="198"/>
        <end position="209"/>
    </location>
</feature>
<dbReference type="SMART" id="SM00176">
    <property type="entry name" value="RAN"/>
    <property type="match status" value="1"/>
</dbReference>
<sequence length="2447" mass="268640">MFGGTWSQLVFLGEQSVGKTSLITRFMYDTFDNTYQATIGIDFLSKTMYLEDRTVRLQLWDTAGQERFRSLIPSYIRDSSVAVVVYDITSKWPRPQAQRQRRGVELTRWENRPGLVPEHIEMGGRRACGARQRRDHRARGQQDGSERQEVVTTEEAEQKAQEFNVMFIETSAKAGHNVKVLFKKIAQALPGMDKDADAANAGATANKSKSCPDKDGEDKRERTLTRTRSSFLLTNDNDDDHARIADIQHPCQHRNHHQTPSRVPTMDALDLPTHQLILDSLALNLAQDIADIPSARSHVRSLFANSATTSKVTTNSNPFLSAAAARTQISLALFASSISSASRSTQHTTDIKNDEHLVPVLDDIERLLRQLTVLEFDHDMSWATHPLPDQLAYALVSSFLTISINAPHHRPRCLDAIFDLANKLADALGATAGDAHSVVVKLAPLFNGLYRAIATTSFGWTLNEFARLAHVLTPLITSTQSVRRLNDALLLLDDQADIRQQAGRATRRAPKLATVRPTDDQSEASVDTFFSGDEDEDADVIGPDGGFTFDTTSPAAQDAQDYRLSLLARYRSAGAPLSGHYLLLAAIDVLEIALTQALAMGARPPIKDFSDFQKLGLDLDRIDPSRQSQADRFDLDSDKWNDDVEHKHSRAVLANSATKKAWDSLLRYAIQPDLAKASTASHGANNLNGNTEANGSAQPAVAQPASAAASILSAVPIIGSSTNKSAAFGDNAPAHASKATTLEDLDETLYAVLRASNRSFHDVQRFLLSEGVRSIEIVPELHVPDILAESLKLSALCSVARSVANGANIDANVFVRIRSLLSESAPLFNPRVQGAALQSVGVLVRNSSNLALPMTRVLRHFVTSPLPIFLPTPTGASAPVLLAAARCLASCVTIAPGDDLVVSTMYNLLNYLGRDTPGGLGVGGVAGSGVSVRSGASRAVTARDHVNGLPLSGSQANIAARSEEQRKLINLSTITVISRLALEVGKPDVTALTISMLLQRLRNADVSAEAAILDNVVPLALAGPRSAYVDVVRALSATSRNALQGGASRRAAVAVESAQLKLARGLGRLDERDERDSSAAEDNEASGGRKEIFLIELLQLFAEKGMQLQTVATSGKSSAEELAELNTDLATLLPAIAAVLEHKDIHPEVQPTTEMVSLFRNMWFLSVLFGFASPSNIRTSVAADGTALAPPASAAQAQAEIVGRSLSSISLKTPTLVPETAHNYLESDLEYNSVLKREFSNQTLDSQRKALGAVIPTHASEIRAFSYAQVTFLSTIYDLECLRSRSGRPSMVLSYFTNEGLNNSALVGAMQAIADKVIDFFIRDLGTQVNAHSLDPRVSSEVKNLMLGCCHRVAKVRQVAQSILNKLVYALPSLLCDQDVVTTMLEVLTLLRDGCEAEYKDEYAPTYHYVSERAGIEFDLSDSYAQRNEILTQFLAKSREYLSLVMALAPLELQGILERYLGTFDDSILPDRSELGKSVALEYARSMPVSARKERLLPQLGGWRSDASSSFIGELSAKNTYLGEMTGIHLALTKGLVELSKDPTNTMSPASVAACRTQLAALSNDVSVKRKALPLAELRRLLYRTAALVVALPEPDYELLHFIVSIPFLVFTPEAISTACQVWTWVIGARPEVETKIMVELTIGWAMSARARKGVFSSSLSTKHPFLRKTEMGAFNREEITAEQEQAAKLFTPHLTLVHLISSRFQAFRYRDPTMVLALVRLIQHTGAAADRMSTHPLAREVRFTLLNFGLRVIQTSRLEGLVEHQLRDALYKLGLGWFASSPQWSFGGNRLQLSADMQVMQETLELLQRDAVRADQHVTSFPPTLSAVRLPGGLTVAEAGRSFDDKKRLLQLLVENEVGRLSVWANPLNAPARGTDFVGTLTKSMTEATWGSMVETAWRISPVTAVQLGSRFQSKALKAALGRAVRSQPYKTVDVPGALKYLVEDHLKLAKKEGADLKWLGYWAAVSPVEAIDLFQPDYDNQPSLLQYAMRALEQHPVELTFFYVPQVVQALRTDAYGYVEQFIFETSKISQLFCHQIIWNMKANSYKDDNAEEEDAMKPTLDRMVDNIVQALSGEAQKFYEREFGFFNEVTSISGKLKPYIKKSKPEKKAKIDEEMAKIQVDAGVYLPSNADGVVVDLDRKSGRPLQSHAKAPFMATFKVHREIVKPGDEGDENTPPKKTGVDVWQAAIFKVGDDCRQDVLALQVIAMFKNVYTTVGIDLYLNPYRVTATGPGCGVIDVVPNATSRDEMGRAKINHLLTFFIGKYGSPDSVAFQRARINFIQSMAAYSVVCHILQIRDRHNGNMMIDGDGHLVHIDFGFLFDIGPGGMRFEPYSFKLSHEMIDVMGGAGSQGYGMFEELVVKAFLAARPFCEEIVDTCKLMLGTELPSFKGMPTIHRLRDRFKPELNEREAADHARALVKDAFGNKRGVLYDKLQEVTNDIPFQK</sequence>
<name>M9LS51_PSEA3</name>
<dbReference type="PRINTS" id="PR00449">
    <property type="entry name" value="RASTRNSFRMNG"/>
</dbReference>
<evidence type="ECO:0000259" key="10">
    <source>
        <dbReference type="PROSITE" id="PS51545"/>
    </source>
</evidence>
<dbReference type="PROSITE" id="PS51421">
    <property type="entry name" value="RAS"/>
    <property type="match status" value="1"/>
</dbReference>
<evidence type="ECO:0000256" key="4">
    <source>
        <dbReference type="ARBA" id="ARBA00022679"/>
    </source>
</evidence>
<feature type="region of interest" description="Disordered" evidence="8">
    <location>
        <begin position="198"/>
        <end position="237"/>
    </location>
</feature>
<dbReference type="PANTHER" id="PTHR10048:SF15">
    <property type="entry name" value="PHOSPHATIDYLINOSITOL 4-KINASE ALPHA"/>
    <property type="match status" value="1"/>
</dbReference>
<dbReference type="GO" id="GO:0005524">
    <property type="term" value="F:ATP binding"/>
    <property type="evidence" value="ECO:0007669"/>
    <property type="project" value="UniProtKB-KW"/>
</dbReference>
<evidence type="ECO:0000256" key="8">
    <source>
        <dbReference type="SAM" id="MobiDB-lite"/>
    </source>
</evidence>
<dbReference type="OrthoDB" id="10264149at2759"/>
<dbReference type="Gene3D" id="3.30.1010.10">
    <property type="entry name" value="Phosphatidylinositol 3-kinase Catalytic Subunit, Chain A, domain 4"/>
    <property type="match status" value="1"/>
</dbReference>
<comment type="catalytic activity">
    <reaction evidence="1">
        <text>a 1,2-diacyl-sn-glycero-3-phospho-(1D-myo-inositol) + ATP = a 1,2-diacyl-sn-glycero-3-phospho-(1D-myo-inositol 4-phosphate) + ADP + H(+)</text>
        <dbReference type="Rhea" id="RHEA:19877"/>
        <dbReference type="ChEBI" id="CHEBI:15378"/>
        <dbReference type="ChEBI" id="CHEBI:30616"/>
        <dbReference type="ChEBI" id="CHEBI:57880"/>
        <dbReference type="ChEBI" id="CHEBI:58178"/>
        <dbReference type="ChEBI" id="CHEBI:456216"/>
        <dbReference type="EC" id="2.7.1.67"/>
    </reaction>
</comment>
<dbReference type="Pfam" id="PF19274">
    <property type="entry name" value="PI4K_N"/>
    <property type="match status" value="2"/>
</dbReference>
<evidence type="ECO:0000259" key="9">
    <source>
        <dbReference type="PROSITE" id="PS50290"/>
    </source>
</evidence>
<evidence type="ECO:0000256" key="7">
    <source>
        <dbReference type="ARBA" id="ARBA00022840"/>
    </source>
</evidence>
<dbReference type="CDD" id="cd01861">
    <property type="entry name" value="Rab6"/>
    <property type="match status" value="1"/>
</dbReference>
<dbReference type="InterPro" id="IPR036940">
    <property type="entry name" value="PI3/4_kinase_cat_sf"/>
</dbReference>